<feature type="domain" description="ABC transporter" evidence="7">
    <location>
        <begin position="559"/>
        <end position="794"/>
    </location>
</feature>
<evidence type="ECO:0000256" key="3">
    <source>
        <dbReference type="ARBA" id="ARBA00022989"/>
    </source>
</evidence>
<feature type="transmembrane region" description="Helical" evidence="6">
    <location>
        <begin position="301"/>
        <end position="323"/>
    </location>
</feature>
<feature type="transmembrane region" description="Helical" evidence="6">
    <location>
        <begin position="344"/>
        <end position="369"/>
    </location>
</feature>
<dbReference type="PROSITE" id="PS50893">
    <property type="entry name" value="ABC_TRANSPORTER_2"/>
    <property type="match status" value="1"/>
</dbReference>
<dbReference type="Proteomes" id="UP001217089">
    <property type="component" value="Unassembled WGS sequence"/>
</dbReference>
<feature type="region of interest" description="Disordered" evidence="5">
    <location>
        <begin position="1"/>
        <end position="24"/>
    </location>
</feature>
<keyword evidence="4 6" id="KW-0472">Membrane</keyword>
<evidence type="ECO:0000256" key="5">
    <source>
        <dbReference type="SAM" id="MobiDB-lite"/>
    </source>
</evidence>
<feature type="compositionally biased region" description="Polar residues" evidence="5">
    <location>
        <begin position="14"/>
        <end position="24"/>
    </location>
</feature>
<evidence type="ECO:0000256" key="1">
    <source>
        <dbReference type="ARBA" id="ARBA00004141"/>
    </source>
</evidence>
<keyword evidence="9" id="KW-1185">Reference proteome</keyword>
<feature type="region of interest" description="Disordered" evidence="5">
    <location>
        <begin position="790"/>
        <end position="811"/>
    </location>
</feature>
<dbReference type="PANTHER" id="PTHR19229:SF250">
    <property type="entry name" value="ABC TRANSPORTER DOMAIN-CONTAINING PROTEIN-RELATED"/>
    <property type="match status" value="1"/>
</dbReference>
<reference evidence="8 9" key="1">
    <citation type="submission" date="2022-12" db="EMBL/GenBank/DDBJ databases">
        <title>Chromosome-level genome of Tegillarca granosa.</title>
        <authorList>
            <person name="Kim J."/>
        </authorList>
    </citation>
    <scope>NUCLEOTIDE SEQUENCE [LARGE SCALE GENOMIC DNA]</scope>
    <source>
        <strain evidence="8">Teg-2019</strain>
        <tissue evidence="8">Adductor muscle</tissue>
    </source>
</reference>
<dbReference type="Pfam" id="PF12698">
    <property type="entry name" value="ABC2_membrane_3"/>
    <property type="match status" value="1"/>
</dbReference>
<evidence type="ECO:0000313" key="9">
    <source>
        <dbReference type="Proteomes" id="UP001217089"/>
    </source>
</evidence>
<organism evidence="8 9">
    <name type="scientific">Tegillarca granosa</name>
    <name type="common">Malaysian cockle</name>
    <name type="synonym">Anadara granosa</name>
    <dbReference type="NCBI Taxonomy" id="220873"/>
    <lineage>
        <taxon>Eukaryota</taxon>
        <taxon>Metazoa</taxon>
        <taxon>Spiralia</taxon>
        <taxon>Lophotrochozoa</taxon>
        <taxon>Mollusca</taxon>
        <taxon>Bivalvia</taxon>
        <taxon>Autobranchia</taxon>
        <taxon>Pteriomorphia</taxon>
        <taxon>Arcoida</taxon>
        <taxon>Arcoidea</taxon>
        <taxon>Arcidae</taxon>
        <taxon>Tegillarca</taxon>
    </lineage>
</organism>
<dbReference type="InterPro" id="IPR026082">
    <property type="entry name" value="ABCA"/>
</dbReference>
<dbReference type="CDD" id="cd03263">
    <property type="entry name" value="ABC_subfamily_A"/>
    <property type="match status" value="1"/>
</dbReference>
<feature type="transmembrane region" description="Helical" evidence="6">
    <location>
        <begin position="496"/>
        <end position="517"/>
    </location>
</feature>
<dbReference type="PANTHER" id="PTHR19229">
    <property type="entry name" value="ATP-BINDING CASSETTE TRANSPORTER SUBFAMILY A ABCA"/>
    <property type="match status" value="1"/>
</dbReference>
<feature type="compositionally biased region" description="Low complexity" evidence="5">
    <location>
        <begin position="802"/>
        <end position="811"/>
    </location>
</feature>
<comment type="caution">
    <text evidence="8">The sequence shown here is derived from an EMBL/GenBank/DDBJ whole genome shotgun (WGS) entry which is preliminary data.</text>
</comment>
<dbReference type="Gene3D" id="3.40.50.300">
    <property type="entry name" value="P-loop containing nucleotide triphosphate hydrolases"/>
    <property type="match status" value="1"/>
</dbReference>
<dbReference type="InterPro" id="IPR003439">
    <property type="entry name" value="ABC_transporter-like_ATP-bd"/>
</dbReference>
<evidence type="ECO:0000313" key="8">
    <source>
        <dbReference type="EMBL" id="KAJ8318607.1"/>
    </source>
</evidence>
<dbReference type="InterPro" id="IPR013525">
    <property type="entry name" value="ABC2_TM"/>
</dbReference>
<sequence length="866" mass="97290">MNNDDELSDKSSETRSTSGSQTGITGVDINKRVHGLSHKFQQFIGLFIKRFHHYRRDWRMILSLIILPCLFVLTALGFMSIRPQSPDAIQLIMTPPLYGPDKYVFCRDGVKSAESNSLTSHLVRQPGIGTTCMPGMKLTYPFKCINADTKFHTLANIETSPGSCKCEDSQQHCDEAARMWEVPFRKTNTTDILQKLDGLDIEDFLIKTASQYKEMRYGGWSFEPDTESQDTTLKAKVWFNNKGHHAMPSFYNAFSNMLLRSSVNPADGDPSDYGITLYNHPLSLSKQQLNEDTLLESAADVGVALVFLVAFTFVPVGIMMYIVNEYKRKEKQLQFVSGVGPVMYWVTSFIWDALAFCLAVGLAVVIMAIFRGDSYWARDNLKAIVVLILLYGWATLPWMYCTVKIFKDATSAYMVLFTFNMFVGITTMVIAFVLNFFQNQSSLQSSYEVVKYLFLIFPPYSLGDGLVKIITNQIQANIFSQFGQDVYADPFSFDVLGWHLVALGIEGFVFAVLTLIIELRCSCKSRLPRSLEEEIYKENEEVSNEKSRVLSGYAKNDLLTVSNLSKVYKRSGKEFFAVDHLTFGVPKAECFGLLGINGAGKTTTFRMLTGDILPSYGAAYLKGHRISRGKSNLGQEVGYCPQEDALDMFLTGRELLHCHARLRGLAPEAREQAVDAIISKLKMTYADKVIKTYSGGMKRNLMVAISLLGEPPVIFMDEPTTGMDPSTKRRDQYQGVLQIDIPKGSTNVGNIIYVLEREKQNYHITHYSVSQTTLDNVFLNFAREQSDGAKQYDHDSWERMPSGSGSNSGSGTYLSSPFMNPTYAYMNPGFDSEAYDKTKFGSEHPSKLMVGPEHTILTDDKLITKL</sequence>
<dbReference type="Pfam" id="PF00005">
    <property type="entry name" value="ABC_tran"/>
    <property type="match status" value="1"/>
</dbReference>
<dbReference type="InterPro" id="IPR027417">
    <property type="entry name" value="P-loop_NTPase"/>
</dbReference>
<feature type="transmembrane region" description="Helical" evidence="6">
    <location>
        <begin position="413"/>
        <end position="437"/>
    </location>
</feature>
<feature type="transmembrane region" description="Helical" evidence="6">
    <location>
        <begin position="60"/>
        <end position="81"/>
    </location>
</feature>
<keyword evidence="2 6" id="KW-0812">Transmembrane</keyword>
<gene>
    <name evidence="8" type="ORF">KUTeg_003698</name>
</gene>
<dbReference type="SUPFAM" id="SSF52540">
    <property type="entry name" value="P-loop containing nucleoside triphosphate hydrolases"/>
    <property type="match status" value="1"/>
</dbReference>
<accession>A0ABQ9FMV5</accession>
<protein>
    <recommendedName>
        <fullName evidence="7">ABC transporter domain-containing protein</fullName>
    </recommendedName>
</protein>
<evidence type="ECO:0000256" key="6">
    <source>
        <dbReference type="SAM" id="Phobius"/>
    </source>
</evidence>
<name>A0ABQ9FMV5_TEGGR</name>
<keyword evidence="3 6" id="KW-1133">Transmembrane helix</keyword>
<comment type="subcellular location">
    <subcellularLocation>
        <location evidence="1">Membrane</location>
        <topology evidence="1">Multi-pass membrane protein</topology>
    </subcellularLocation>
</comment>
<evidence type="ECO:0000259" key="7">
    <source>
        <dbReference type="PROSITE" id="PS50893"/>
    </source>
</evidence>
<evidence type="ECO:0000256" key="2">
    <source>
        <dbReference type="ARBA" id="ARBA00022692"/>
    </source>
</evidence>
<dbReference type="Pfam" id="PF23321">
    <property type="entry name" value="R1_ABCA1"/>
    <property type="match status" value="1"/>
</dbReference>
<evidence type="ECO:0000256" key="4">
    <source>
        <dbReference type="ARBA" id="ARBA00023136"/>
    </source>
</evidence>
<dbReference type="InterPro" id="IPR056264">
    <property type="entry name" value="R2_ABCA1-4-like"/>
</dbReference>
<dbReference type="EMBL" id="JARBDR010000214">
    <property type="protein sequence ID" value="KAJ8318607.1"/>
    <property type="molecule type" value="Genomic_DNA"/>
</dbReference>
<proteinExistence type="predicted"/>
<feature type="transmembrane region" description="Helical" evidence="6">
    <location>
        <begin position="381"/>
        <end position="401"/>
    </location>
</feature>